<reference evidence="1" key="1">
    <citation type="journal article" date="2014" name="Front. Microbiol.">
        <title>High frequency of phylogenetically diverse reductive dehalogenase-homologous genes in deep subseafloor sedimentary metagenomes.</title>
        <authorList>
            <person name="Kawai M."/>
            <person name="Futagami T."/>
            <person name="Toyoda A."/>
            <person name="Takaki Y."/>
            <person name="Nishi S."/>
            <person name="Hori S."/>
            <person name="Arai W."/>
            <person name="Tsubouchi T."/>
            <person name="Morono Y."/>
            <person name="Uchiyama I."/>
            <person name="Ito T."/>
            <person name="Fujiyama A."/>
            <person name="Inagaki F."/>
            <person name="Takami H."/>
        </authorList>
    </citation>
    <scope>NUCLEOTIDE SEQUENCE</scope>
    <source>
        <strain evidence="1">Expedition CK06-06</strain>
    </source>
</reference>
<gene>
    <name evidence="1" type="ORF">S01H1_21876</name>
</gene>
<proteinExistence type="predicted"/>
<feature type="non-terminal residue" evidence="1">
    <location>
        <position position="96"/>
    </location>
</feature>
<dbReference type="AlphaFoldDB" id="X0TXV8"/>
<evidence type="ECO:0000313" key="1">
    <source>
        <dbReference type="EMBL" id="GAF98134.1"/>
    </source>
</evidence>
<comment type="caution">
    <text evidence="1">The sequence shown here is derived from an EMBL/GenBank/DDBJ whole genome shotgun (WGS) entry which is preliminary data.</text>
</comment>
<name>X0TXV8_9ZZZZ</name>
<accession>X0TXV8</accession>
<organism evidence="1">
    <name type="scientific">marine sediment metagenome</name>
    <dbReference type="NCBI Taxonomy" id="412755"/>
    <lineage>
        <taxon>unclassified sequences</taxon>
        <taxon>metagenomes</taxon>
        <taxon>ecological metagenomes</taxon>
    </lineage>
</organism>
<sequence length="96" mass="10830">MKKVVFLVFIICFLLSFPGPVISGPDSNSDDWTPDYWTGNVNVFIGVKALDEDDWEPVDIHEQIGILADFRKKSWPISIAVDFLASWDDQGAIFLP</sequence>
<dbReference type="EMBL" id="BARS01012219">
    <property type="protein sequence ID" value="GAF98134.1"/>
    <property type="molecule type" value="Genomic_DNA"/>
</dbReference>
<protein>
    <submittedName>
        <fullName evidence="1">Uncharacterized protein</fullName>
    </submittedName>
</protein>